<dbReference type="RefSeq" id="WP_145365445.1">
    <property type="nucleotide sequence ID" value="NZ_CP036268.1"/>
</dbReference>
<proteinExistence type="inferred from homology"/>
<feature type="domain" description="Ferritin/DPS" evidence="3">
    <location>
        <begin position="18"/>
        <end position="153"/>
    </location>
</feature>
<dbReference type="Pfam" id="PF00210">
    <property type="entry name" value="Ferritin"/>
    <property type="match status" value="1"/>
</dbReference>
<evidence type="ECO:0000256" key="1">
    <source>
        <dbReference type="ARBA" id="ARBA00009497"/>
    </source>
</evidence>
<dbReference type="InterPro" id="IPR023188">
    <property type="entry name" value="DPS_DNA-bd_CS"/>
</dbReference>
<organism evidence="4 5">
    <name type="scientific">Stratiformator vulcanicus</name>
    <dbReference type="NCBI Taxonomy" id="2527980"/>
    <lineage>
        <taxon>Bacteria</taxon>
        <taxon>Pseudomonadati</taxon>
        <taxon>Planctomycetota</taxon>
        <taxon>Planctomycetia</taxon>
        <taxon>Planctomycetales</taxon>
        <taxon>Planctomycetaceae</taxon>
        <taxon>Stratiformator</taxon>
    </lineage>
</organism>
<accession>A0A517R5X5</accession>
<keyword evidence="4" id="KW-0560">Oxidoreductase</keyword>
<dbReference type="PANTHER" id="PTHR42932:SF2">
    <property type="entry name" value="DNA PROTECTION DURING STARVATION PROTEIN 1"/>
    <property type="match status" value="1"/>
</dbReference>
<dbReference type="GO" id="GO:0016722">
    <property type="term" value="F:oxidoreductase activity, acting on metal ions"/>
    <property type="evidence" value="ECO:0007669"/>
    <property type="project" value="InterPro"/>
</dbReference>
<sequence>MFWKRDVLNDADAKKVGDELQKVLVHLVDLSLTTKQAHWNLHGRTFFGVHEKLDEIVAAVREYVDEVAERMDQLGIAPDGRAQTVTASSTFEPYPDTFLTVGQTLTHMADRLSILSKVLRDASTAVADPDPPTEDLLIAITQTVEKYLWMLQAAQEADGE</sequence>
<comment type="similarity">
    <text evidence="1 2">Belongs to the Dps family.</text>
</comment>
<keyword evidence="5" id="KW-1185">Reference proteome</keyword>
<dbReference type="AlphaFoldDB" id="A0A517R5X5"/>
<evidence type="ECO:0000313" key="4">
    <source>
        <dbReference type="EMBL" id="QDT39297.1"/>
    </source>
</evidence>
<reference evidence="4 5" key="1">
    <citation type="submission" date="2019-02" db="EMBL/GenBank/DDBJ databases">
        <title>Deep-cultivation of Planctomycetes and their phenomic and genomic characterization uncovers novel biology.</title>
        <authorList>
            <person name="Wiegand S."/>
            <person name="Jogler M."/>
            <person name="Boedeker C."/>
            <person name="Pinto D."/>
            <person name="Vollmers J."/>
            <person name="Rivas-Marin E."/>
            <person name="Kohn T."/>
            <person name="Peeters S.H."/>
            <person name="Heuer A."/>
            <person name="Rast P."/>
            <person name="Oberbeckmann S."/>
            <person name="Bunk B."/>
            <person name="Jeske O."/>
            <person name="Meyerdierks A."/>
            <person name="Storesund J.E."/>
            <person name="Kallscheuer N."/>
            <person name="Luecker S."/>
            <person name="Lage O.M."/>
            <person name="Pohl T."/>
            <person name="Merkel B.J."/>
            <person name="Hornburger P."/>
            <person name="Mueller R.-W."/>
            <person name="Bruemmer F."/>
            <person name="Labrenz M."/>
            <person name="Spormann A.M."/>
            <person name="Op den Camp H."/>
            <person name="Overmann J."/>
            <person name="Amann R."/>
            <person name="Jetten M.S.M."/>
            <person name="Mascher T."/>
            <person name="Medema M.H."/>
            <person name="Devos D.P."/>
            <person name="Kaster A.-K."/>
            <person name="Ovreas L."/>
            <person name="Rohde M."/>
            <person name="Galperin M.Y."/>
            <person name="Jogler C."/>
        </authorList>
    </citation>
    <scope>NUCLEOTIDE SEQUENCE [LARGE SCALE GENOMIC DNA]</scope>
    <source>
        <strain evidence="4 5">Pan189</strain>
    </source>
</reference>
<dbReference type="SUPFAM" id="SSF47240">
    <property type="entry name" value="Ferritin-like"/>
    <property type="match status" value="1"/>
</dbReference>
<dbReference type="InterPro" id="IPR012347">
    <property type="entry name" value="Ferritin-like"/>
</dbReference>
<dbReference type="PANTHER" id="PTHR42932">
    <property type="entry name" value="GENERAL STRESS PROTEIN 20U"/>
    <property type="match status" value="1"/>
</dbReference>
<dbReference type="KEGG" id="svp:Pan189_37030"/>
<dbReference type="GO" id="GO:0008199">
    <property type="term" value="F:ferric iron binding"/>
    <property type="evidence" value="ECO:0007669"/>
    <property type="project" value="InterPro"/>
</dbReference>
<name>A0A517R5X5_9PLAN</name>
<dbReference type="EC" id="1.16.-.-" evidence="4"/>
<evidence type="ECO:0000259" key="3">
    <source>
        <dbReference type="Pfam" id="PF00210"/>
    </source>
</evidence>
<gene>
    <name evidence="4" type="primary">dps</name>
    <name evidence="4" type="ORF">Pan189_37030</name>
</gene>
<dbReference type="CDD" id="cd01043">
    <property type="entry name" value="DPS"/>
    <property type="match status" value="1"/>
</dbReference>
<dbReference type="PROSITE" id="PS00818">
    <property type="entry name" value="DPS_1"/>
    <property type="match status" value="1"/>
</dbReference>
<dbReference type="Proteomes" id="UP000317318">
    <property type="component" value="Chromosome"/>
</dbReference>
<evidence type="ECO:0000256" key="2">
    <source>
        <dbReference type="RuleBase" id="RU003875"/>
    </source>
</evidence>
<dbReference type="PROSITE" id="PS00819">
    <property type="entry name" value="DPS_2"/>
    <property type="match status" value="1"/>
</dbReference>
<dbReference type="InterPro" id="IPR008331">
    <property type="entry name" value="Ferritin_DPS_dom"/>
</dbReference>
<dbReference type="PIRSF" id="PIRSF005900">
    <property type="entry name" value="Dps"/>
    <property type="match status" value="1"/>
</dbReference>
<dbReference type="NCBIfam" id="NF006975">
    <property type="entry name" value="PRK09448.1"/>
    <property type="match status" value="1"/>
</dbReference>
<dbReference type="InterPro" id="IPR002177">
    <property type="entry name" value="DPS_DNA-bd"/>
</dbReference>
<protein>
    <submittedName>
        <fullName evidence="4">DNA protection during starvation protein</fullName>
        <ecNumber evidence="4">1.16.-.-</ecNumber>
    </submittedName>
</protein>
<dbReference type="PRINTS" id="PR01346">
    <property type="entry name" value="HELNAPAPROT"/>
</dbReference>
<dbReference type="Gene3D" id="1.20.1260.10">
    <property type="match status" value="1"/>
</dbReference>
<dbReference type="InterPro" id="IPR009078">
    <property type="entry name" value="Ferritin-like_SF"/>
</dbReference>
<evidence type="ECO:0000313" key="5">
    <source>
        <dbReference type="Proteomes" id="UP000317318"/>
    </source>
</evidence>
<dbReference type="EMBL" id="CP036268">
    <property type="protein sequence ID" value="QDT39297.1"/>
    <property type="molecule type" value="Genomic_DNA"/>
</dbReference>
<dbReference type="OrthoDB" id="9797023at2"/>